<proteinExistence type="predicted"/>
<sequence length="49" mass="5435">MMKPSPNPIRGPGRRPLASLIKVPEFCALDDGHMAKQAGQRLDHFYTGE</sequence>
<dbReference type="EMBL" id="LR743511">
    <property type="protein sequence ID" value="CAA2145166.1"/>
    <property type="molecule type" value="Genomic_DNA"/>
</dbReference>
<name>A0A679KJ21_9HYPH</name>
<protein>
    <submittedName>
        <fullName evidence="1">Uncharacterized protein</fullName>
    </submittedName>
</protein>
<gene>
    <name evidence="1" type="ORF">MBLL_04288</name>
</gene>
<accession>A0A679KJ21</accession>
<organism evidence="1">
    <name type="scientific">Methylobacterium bullatum</name>
    <dbReference type="NCBI Taxonomy" id="570505"/>
    <lineage>
        <taxon>Bacteria</taxon>
        <taxon>Pseudomonadati</taxon>
        <taxon>Pseudomonadota</taxon>
        <taxon>Alphaproteobacteria</taxon>
        <taxon>Hyphomicrobiales</taxon>
        <taxon>Methylobacteriaceae</taxon>
        <taxon>Methylobacterium</taxon>
    </lineage>
</organism>
<evidence type="ECO:0000313" key="1">
    <source>
        <dbReference type="EMBL" id="CAA2145166.1"/>
    </source>
</evidence>
<dbReference type="AlphaFoldDB" id="A0A679KJ21"/>
<reference evidence="1" key="1">
    <citation type="submission" date="2019-12" db="EMBL/GenBank/DDBJ databases">
        <authorList>
            <person name="Cremers G."/>
        </authorList>
    </citation>
    <scope>NUCLEOTIDE SEQUENCE</scope>
    <source>
        <strain evidence="1">Mbul2</strain>
    </source>
</reference>